<feature type="region of interest" description="Disordered" evidence="1">
    <location>
        <begin position="76"/>
        <end position="95"/>
    </location>
</feature>
<feature type="domain" description="ABM" evidence="2">
    <location>
        <begin position="2"/>
        <end position="95"/>
    </location>
</feature>
<reference evidence="3" key="1">
    <citation type="submission" date="2020-05" db="EMBL/GenBank/DDBJ databases">
        <authorList>
            <person name="Chiriac C."/>
            <person name="Salcher M."/>
            <person name="Ghai R."/>
            <person name="Kavagutti S V."/>
        </authorList>
    </citation>
    <scope>NUCLEOTIDE SEQUENCE</scope>
</reference>
<dbReference type="InterPro" id="IPR011008">
    <property type="entry name" value="Dimeric_a/b-barrel"/>
</dbReference>
<dbReference type="InterPro" id="IPR007138">
    <property type="entry name" value="ABM_dom"/>
</dbReference>
<evidence type="ECO:0000259" key="2">
    <source>
        <dbReference type="PROSITE" id="PS51725"/>
    </source>
</evidence>
<dbReference type="Pfam" id="PF03992">
    <property type="entry name" value="ABM"/>
    <property type="match status" value="1"/>
</dbReference>
<feature type="compositionally biased region" description="Basic and acidic residues" evidence="1">
    <location>
        <begin position="82"/>
        <end position="95"/>
    </location>
</feature>
<dbReference type="SUPFAM" id="SSF54909">
    <property type="entry name" value="Dimeric alpha+beta barrel"/>
    <property type="match status" value="1"/>
</dbReference>
<dbReference type="PROSITE" id="PS51725">
    <property type="entry name" value="ABM"/>
    <property type="match status" value="1"/>
</dbReference>
<accession>A0A6J6NIL8</accession>
<dbReference type="EMBL" id="CAEZXR010000007">
    <property type="protein sequence ID" value="CAB4686092.1"/>
    <property type="molecule type" value="Genomic_DNA"/>
</dbReference>
<name>A0A6J6NIL8_9ZZZZ</name>
<evidence type="ECO:0000313" key="3">
    <source>
        <dbReference type="EMBL" id="CAB4686092.1"/>
    </source>
</evidence>
<dbReference type="Gene3D" id="3.30.70.100">
    <property type="match status" value="1"/>
</dbReference>
<dbReference type="AlphaFoldDB" id="A0A6J6NIL8"/>
<protein>
    <submittedName>
        <fullName evidence="3">Unannotated protein</fullName>
    </submittedName>
</protein>
<sequence length="95" mass="10201">MVIVSGHLVVDPAAREDYLDGCRDVVRAARESPGCLDFALSADLLDPARINILELWESQAAVDSFRGDGVGEEQGAAIRSASVHEHDVATTRRLA</sequence>
<organism evidence="3">
    <name type="scientific">freshwater metagenome</name>
    <dbReference type="NCBI Taxonomy" id="449393"/>
    <lineage>
        <taxon>unclassified sequences</taxon>
        <taxon>metagenomes</taxon>
        <taxon>ecological metagenomes</taxon>
    </lineage>
</organism>
<evidence type="ECO:0000256" key="1">
    <source>
        <dbReference type="SAM" id="MobiDB-lite"/>
    </source>
</evidence>
<proteinExistence type="predicted"/>
<gene>
    <name evidence="3" type="ORF">UFOPK2579_00124</name>
</gene>